<evidence type="ECO:0000256" key="1">
    <source>
        <dbReference type="ARBA" id="ARBA00001954"/>
    </source>
</evidence>
<feature type="compositionally biased region" description="Basic residues" evidence="4">
    <location>
        <begin position="1"/>
        <end position="13"/>
    </location>
</feature>
<dbReference type="STRING" id="448385.sce8258"/>
<name>A9FNJ0_SORC5</name>
<dbReference type="InterPro" id="IPR003819">
    <property type="entry name" value="TauD/TfdA-like"/>
</dbReference>
<evidence type="ECO:0000313" key="7">
    <source>
        <dbReference type="Proteomes" id="UP000002139"/>
    </source>
</evidence>
<protein>
    <submittedName>
        <fullName evidence="6">SyrP protein</fullName>
    </submittedName>
</protein>
<dbReference type="GO" id="GO:0017000">
    <property type="term" value="P:antibiotic biosynthetic process"/>
    <property type="evidence" value="ECO:0007669"/>
    <property type="project" value="UniProtKB-KW"/>
</dbReference>
<dbReference type="Proteomes" id="UP000002139">
    <property type="component" value="Chromosome"/>
</dbReference>
<evidence type="ECO:0000259" key="5">
    <source>
        <dbReference type="Pfam" id="PF02668"/>
    </source>
</evidence>
<keyword evidence="3" id="KW-0045">Antibiotic biosynthesis</keyword>
<reference evidence="6 7" key="1">
    <citation type="journal article" date="2007" name="Nat. Biotechnol.">
        <title>Complete genome sequence of the myxobacterium Sorangium cellulosum.</title>
        <authorList>
            <person name="Schneiker S."/>
            <person name="Perlova O."/>
            <person name="Kaiser O."/>
            <person name="Gerth K."/>
            <person name="Alici A."/>
            <person name="Altmeyer M.O."/>
            <person name="Bartels D."/>
            <person name="Bekel T."/>
            <person name="Beyer S."/>
            <person name="Bode E."/>
            <person name="Bode H.B."/>
            <person name="Bolten C.J."/>
            <person name="Choudhuri J.V."/>
            <person name="Doss S."/>
            <person name="Elnakady Y.A."/>
            <person name="Frank B."/>
            <person name="Gaigalat L."/>
            <person name="Goesmann A."/>
            <person name="Groeger C."/>
            <person name="Gross F."/>
            <person name="Jelsbak L."/>
            <person name="Jelsbak L."/>
            <person name="Kalinowski J."/>
            <person name="Kegler C."/>
            <person name="Knauber T."/>
            <person name="Konietzny S."/>
            <person name="Kopp M."/>
            <person name="Krause L."/>
            <person name="Krug D."/>
            <person name="Linke B."/>
            <person name="Mahmud T."/>
            <person name="Martinez-Arias R."/>
            <person name="McHardy A.C."/>
            <person name="Merai M."/>
            <person name="Meyer F."/>
            <person name="Mormann S."/>
            <person name="Munoz-Dorado J."/>
            <person name="Perez J."/>
            <person name="Pradella S."/>
            <person name="Rachid S."/>
            <person name="Raddatz G."/>
            <person name="Rosenau F."/>
            <person name="Rueckert C."/>
            <person name="Sasse F."/>
            <person name="Scharfe M."/>
            <person name="Schuster S.C."/>
            <person name="Suen G."/>
            <person name="Treuner-Lange A."/>
            <person name="Velicer G.J."/>
            <person name="Vorholter F.-J."/>
            <person name="Weissman K.J."/>
            <person name="Welch R.D."/>
            <person name="Wenzel S.C."/>
            <person name="Whitworth D.E."/>
            <person name="Wilhelm S."/>
            <person name="Wittmann C."/>
            <person name="Bloecker H."/>
            <person name="Puehler A."/>
            <person name="Mueller R."/>
        </authorList>
    </citation>
    <scope>NUCLEOTIDE SEQUENCE [LARGE SCALE GENOMIC DNA]</scope>
    <source>
        <strain evidence="7">So ce56</strain>
    </source>
</reference>
<evidence type="ECO:0000256" key="3">
    <source>
        <dbReference type="ARBA" id="ARBA00023194"/>
    </source>
</evidence>
<proteinExistence type="predicted"/>
<accession>A9FNJ0</accession>
<dbReference type="SUPFAM" id="SSF51197">
    <property type="entry name" value="Clavaminate synthase-like"/>
    <property type="match status" value="1"/>
</dbReference>
<comment type="cofactor">
    <cofactor evidence="1">
        <name>Fe(2+)</name>
        <dbReference type="ChEBI" id="CHEBI:29033"/>
    </cofactor>
</comment>
<dbReference type="InterPro" id="IPR050411">
    <property type="entry name" value="AlphaKG_dependent_hydroxylases"/>
</dbReference>
<gene>
    <name evidence="6" type="ordered locus">sce8258</name>
</gene>
<keyword evidence="7" id="KW-1185">Reference proteome</keyword>
<dbReference type="EMBL" id="AM746676">
    <property type="protein sequence ID" value="CAN98428.1"/>
    <property type="molecule type" value="Genomic_DNA"/>
</dbReference>
<dbReference type="AlphaFoldDB" id="A9FNJ0"/>
<organism evidence="6 7">
    <name type="scientific">Sorangium cellulosum (strain So ce56)</name>
    <name type="common">Polyangium cellulosum (strain So ce56)</name>
    <dbReference type="NCBI Taxonomy" id="448385"/>
    <lineage>
        <taxon>Bacteria</taxon>
        <taxon>Pseudomonadati</taxon>
        <taxon>Myxococcota</taxon>
        <taxon>Polyangia</taxon>
        <taxon>Polyangiales</taxon>
        <taxon>Polyangiaceae</taxon>
        <taxon>Sorangium</taxon>
    </lineage>
</organism>
<dbReference type="PANTHER" id="PTHR10696:SF56">
    <property type="entry name" value="TAUD_TFDA-LIKE DOMAIN-CONTAINING PROTEIN"/>
    <property type="match status" value="1"/>
</dbReference>
<evidence type="ECO:0000313" key="6">
    <source>
        <dbReference type="EMBL" id="CAN98428.1"/>
    </source>
</evidence>
<dbReference type="KEGG" id="scl:sce8258"/>
<evidence type="ECO:0000256" key="4">
    <source>
        <dbReference type="SAM" id="MobiDB-lite"/>
    </source>
</evidence>
<evidence type="ECO:0000256" key="2">
    <source>
        <dbReference type="ARBA" id="ARBA00023002"/>
    </source>
</evidence>
<dbReference type="GO" id="GO:0016706">
    <property type="term" value="F:2-oxoglutarate-dependent dioxygenase activity"/>
    <property type="evidence" value="ECO:0007669"/>
    <property type="project" value="UniProtKB-ARBA"/>
</dbReference>
<dbReference type="Gene3D" id="3.60.130.10">
    <property type="entry name" value="Clavaminate synthase-like"/>
    <property type="match status" value="1"/>
</dbReference>
<dbReference type="Pfam" id="PF02668">
    <property type="entry name" value="TauD"/>
    <property type="match status" value="1"/>
</dbReference>
<feature type="region of interest" description="Disordered" evidence="4">
    <location>
        <begin position="1"/>
        <end position="50"/>
    </location>
</feature>
<dbReference type="PANTHER" id="PTHR10696">
    <property type="entry name" value="GAMMA-BUTYROBETAINE HYDROXYLASE-RELATED"/>
    <property type="match status" value="1"/>
</dbReference>
<keyword evidence="2" id="KW-0560">Oxidoreductase</keyword>
<dbReference type="HOGENOM" id="CLU_044153_0_0_7"/>
<dbReference type="eggNOG" id="COG2175">
    <property type="taxonomic scope" value="Bacteria"/>
</dbReference>
<dbReference type="InterPro" id="IPR042098">
    <property type="entry name" value="TauD-like_sf"/>
</dbReference>
<feature type="domain" description="TauD/TfdA-like" evidence="5">
    <location>
        <begin position="112"/>
        <end position="383"/>
    </location>
</feature>
<sequence length="393" mass="43262">MARVPRKPPRLARRGQDRHEGRVPRAHQGGLDRHAAAQPAQADGGGPAVVTASSALPQREAPEGAARSDAAGLSRSFFPGDALPLVVGPLGRGDAAGVPALAAAIRACAEEELIRHGAVLFRGFPVQSLADFHAFVRIVTPELLDYTFGSTPRSHVQDRIYTSTEYPAHQHIPLHNEQSYTLDWPLKIWFHCAQAAPEGGSTPIADSREVFRRIPPRIRERFAAKKVMYVRNYGNGLDLPWQKVFGTDDRAEVERFCQAAGIECVWKADGELRTRQVCQAVATHPRTGEQVWFNQAHLFHVSNLDPAAREALLSIFAEEDLPRNAMYGDGSPIEGAALDEIREVYRQLAVEFAWQEGDVLLADNMLVAHGRAPYRGPRKVLVAMAEPYRAKAS</sequence>
<feature type="compositionally biased region" description="Basic and acidic residues" evidence="4">
    <location>
        <begin position="14"/>
        <end position="23"/>
    </location>
</feature>